<dbReference type="InterPro" id="IPR020017">
    <property type="entry name" value="XapX_domain"/>
</dbReference>
<evidence type="ECO:0000256" key="1">
    <source>
        <dbReference type="SAM" id="Phobius"/>
    </source>
</evidence>
<dbReference type="Proteomes" id="UP000031518">
    <property type="component" value="Unassembled WGS sequence"/>
</dbReference>
<evidence type="ECO:0000313" key="2">
    <source>
        <dbReference type="EMBL" id="CDM65605.1"/>
    </source>
</evidence>
<name>A0A0B6WZN6_9BACT</name>
<dbReference type="PROSITE" id="PS51257">
    <property type="entry name" value="PROKAR_LIPOPROTEIN"/>
    <property type="match status" value="1"/>
</dbReference>
<keyword evidence="3" id="KW-1185">Reference proteome</keyword>
<dbReference type="OrthoDB" id="122938at2"/>
<reference evidence="2 3" key="2">
    <citation type="submission" date="2015-01" db="EMBL/GenBank/DDBJ databases">
        <title>Complete genome sequence of Pyrinomonas methylaliphatogenes type strain K22T.</title>
        <authorList>
            <person name="Lee K.C.Y."/>
            <person name="Power J.F."/>
            <person name="Dunfield P.F."/>
            <person name="Morgan X.C."/>
            <person name="Huttenhower C."/>
            <person name="Stott M.B."/>
        </authorList>
    </citation>
    <scope>NUCLEOTIDE SEQUENCE [LARGE SCALE GENOMIC DNA]</scope>
    <source>
        <strain evidence="2 3">K22</strain>
    </source>
</reference>
<reference evidence="2 3" key="1">
    <citation type="submission" date="2013-12" db="EMBL/GenBank/DDBJ databases">
        <authorList>
            <person name="Stott M."/>
        </authorList>
    </citation>
    <scope>NUCLEOTIDE SEQUENCE [LARGE SCALE GENOMIC DNA]</scope>
    <source>
        <strain evidence="2 3">K22</strain>
    </source>
</reference>
<dbReference type="EMBL" id="CBXV010000005">
    <property type="protein sequence ID" value="CDM65605.1"/>
    <property type="molecule type" value="Genomic_DNA"/>
</dbReference>
<gene>
    <name evidence="2" type="ORF">PYK22_01610</name>
</gene>
<protein>
    <submittedName>
        <fullName evidence="2">XapX domain</fullName>
    </submittedName>
</protein>
<evidence type="ECO:0000313" key="3">
    <source>
        <dbReference type="Proteomes" id="UP000031518"/>
    </source>
</evidence>
<keyword evidence="1" id="KW-0812">Transmembrane</keyword>
<keyword evidence="1" id="KW-1133">Transmembrane helix</keyword>
<keyword evidence="1" id="KW-0472">Membrane</keyword>
<organism evidence="2 3">
    <name type="scientific">Pyrinomonas methylaliphatogenes</name>
    <dbReference type="NCBI Taxonomy" id="454194"/>
    <lineage>
        <taxon>Bacteria</taxon>
        <taxon>Pseudomonadati</taxon>
        <taxon>Acidobacteriota</taxon>
        <taxon>Blastocatellia</taxon>
        <taxon>Blastocatellales</taxon>
        <taxon>Pyrinomonadaceae</taxon>
        <taxon>Pyrinomonas</taxon>
    </lineage>
</organism>
<proteinExistence type="predicted"/>
<dbReference type="NCBIfam" id="TIGR03510">
    <property type="entry name" value="XapX"/>
    <property type="match status" value="1"/>
</dbReference>
<accession>A0A0B6WZN6</accession>
<sequence length="77" mass="8456">MIKMIIALVIGFLIGAACRWFDIPVPAPPQLLGVFLIMSITVGYLLTDKFIAARAAARSAMRGADRIELSTKEHNRN</sequence>
<feature type="transmembrane region" description="Helical" evidence="1">
    <location>
        <begin position="31"/>
        <end position="52"/>
    </location>
</feature>
<dbReference type="AlphaFoldDB" id="A0A0B6WZN6"/>